<sequence>MTTHPNARFWDGIAERYAKKPLPNPAATARKLALTRDRLRPTDRLLDVGCGTGSIVLELAPHVAEAHGVDISRNMIAIAHRKAAAVGTANVVFHAQPAGTLDAFTDAQFDCVCAYNLLHLLDDSAALLQAMYRVTVPGGTLVTSTACLGGPLGPLFGGFLAVMRWLGKAPRVTVLRRDELRAAVADAGFVDIETPDVGDSAQNVFLMARKPRLELRQFR</sequence>
<comment type="caution">
    <text evidence="4">The sequence shown here is derived from an EMBL/GenBank/DDBJ whole genome shotgun (WGS) entry which is preliminary data.</text>
</comment>
<keyword evidence="2" id="KW-0808">Transferase</keyword>
<dbReference type="PANTHER" id="PTHR44942">
    <property type="entry name" value="METHYLTRANSF_11 DOMAIN-CONTAINING PROTEIN"/>
    <property type="match status" value="1"/>
</dbReference>
<dbReference type="CDD" id="cd02440">
    <property type="entry name" value="AdoMet_MTases"/>
    <property type="match status" value="1"/>
</dbReference>
<dbReference type="InterPro" id="IPR029063">
    <property type="entry name" value="SAM-dependent_MTases_sf"/>
</dbReference>
<proteinExistence type="predicted"/>
<reference evidence="5 6" key="1">
    <citation type="submission" date="2016-10" db="EMBL/GenBank/DDBJ databases">
        <authorList>
            <person name="Varghese N."/>
            <person name="Submissions S."/>
        </authorList>
    </citation>
    <scope>NUCLEOTIDE SEQUENCE [LARGE SCALE GENOMIC DNA]</scope>
    <source>
        <strain evidence="5 6">DSM 16525</strain>
    </source>
</reference>
<dbReference type="OrthoDB" id="9781225at2"/>
<dbReference type="Gene3D" id="3.40.50.150">
    <property type="entry name" value="Vaccinia Virus protein VP39"/>
    <property type="match status" value="1"/>
</dbReference>
<evidence type="ECO:0000313" key="4">
    <source>
        <dbReference type="EMBL" id="GEN12451.1"/>
    </source>
</evidence>
<keyword evidence="1" id="KW-0489">Methyltransferase</keyword>
<evidence type="ECO:0000256" key="2">
    <source>
        <dbReference type="ARBA" id="ARBA00022679"/>
    </source>
</evidence>
<dbReference type="AlphaFoldDB" id="A0A511TE60"/>
<dbReference type="STRING" id="1334629.MFUL124B02_24525"/>
<reference evidence="4 7" key="2">
    <citation type="submission" date="2019-07" db="EMBL/GenBank/DDBJ databases">
        <title>Whole genome shotgun sequence of Myxococcus fulvus NBRC 100333.</title>
        <authorList>
            <person name="Hosoyama A."/>
            <person name="Uohara A."/>
            <person name="Ohji S."/>
            <person name="Ichikawa N."/>
        </authorList>
    </citation>
    <scope>NUCLEOTIDE SEQUENCE [LARGE SCALE GENOMIC DNA]</scope>
    <source>
        <strain evidence="4 7">NBRC 100333</strain>
    </source>
</reference>
<dbReference type="InterPro" id="IPR051052">
    <property type="entry name" value="Diverse_substrate_MTase"/>
</dbReference>
<dbReference type="Proteomes" id="UP000183760">
    <property type="component" value="Unassembled WGS sequence"/>
</dbReference>
<evidence type="ECO:0000313" key="7">
    <source>
        <dbReference type="Proteomes" id="UP000321514"/>
    </source>
</evidence>
<dbReference type="SUPFAM" id="SSF53335">
    <property type="entry name" value="S-adenosyl-L-methionine-dependent methyltransferases"/>
    <property type="match status" value="1"/>
</dbReference>
<keyword evidence="6" id="KW-1185">Reference proteome</keyword>
<dbReference type="GO" id="GO:0008168">
    <property type="term" value="F:methyltransferase activity"/>
    <property type="evidence" value="ECO:0007669"/>
    <property type="project" value="UniProtKB-KW"/>
</dbReference>
<dbReference type="EMBL" id="FOIB01000003">
    <property type="protein sequence ID" value="SET76804.1"/>
    <property type="molecule type" value="Genomic_DNA"/>
</dbReference>
<protein>
    <submittedName>
        <fullName evidence="5">Ubiquinone/menaquinone biosynthesis C-methylase UbiE</fullName>
    </submittedName>
</protein>
<evidence type="ECO:0000313" key="5">
    <source>
        <dbReference type="EMBL" id="SET76804.1"/>
    </source>
</evidence>
<dbReference type="Pfam" id="PF13649">
    <property type="entry name" value="Methyltransf_25"/>
    <property type="match status" value="1"/>
</dbReference>
<evidence type="ECO:0000259" key="3">
    <source>
        <dbReference type="Pfam" id="PF13649"/>
    </source>
</evidence>
<gene>
    <name evidence="4" type="ORF">MFU01_74880</name>
    <name evidence="5" type="ORF">SAMN05443572_103135</name>
</gene>
<dbReference type="EMBL" id="BJXR01000062">
    <property type="protein sequence ID" value="GEN12451.1"/>
    <property type="molecule type" value="Genomic_DNA"/>
</dbReference>
<keyword evidence="5" id="KW-0830">Ubiquinone</keyword>
<evidence type="ECO:0000313" key="6">
    <source>
        <dbReference type="Proteomes" id="UP000183760"/>
    </source>
</evidence>
<organism evidence="4 7">
    <name type="scientific">Myxococcus fulvus</name>
    <dbReference type="NCBI Taxonomy" id="33"/>
    <lineage>
        <taxon>Bacteria</taxon>
        <taxon>Pseudomonadati</taxon>
        <taxon>Myxococcota</taxon>
        <taxon>Myxococcia</taxon>
        <taxon>Myxococcales</taxon>
        <taxon>Cystobacterineae</taxon>
        <taxon>Myxococcaceae</taxon>
        <taxon>Myxococcus</taxon>
    </lineage>
</organism>
<dbReference type="RefSeq" id="WP_074951849.1">
    <property type="nucleotide sequence ID" value="NZ_BJXR01000062.1"/>
</dbReference>
<dbReference type="InterPro" id="IPR041698">
    <property type="entry name" value="Methyltransf_25"/>
</dbReference>
<dbReference type="Proteomes" id="UP000321514">
    <property type="component" value="Unassembled WGS sequence"/>
</dbReference>
<dbReference type="GO" id="GO:0032259">
    <property type="term" value="P:methylation"/>
    <property type="evidence" value="ECO:0007669"/>
    <property type="project" value="UniProtKB-KW"/>
</dbReference>
<accession>A0A511TE60</accession>
<evidence type="ECO:0000256" key="1">
    <source>
        <dbReference type="ARBA" id="ARBA00022603"/>
    </source>
</evidence>
<dbReference type="PANTHER" id="PTHR44942:SF4">
    <property type="entry name" value="METHYLTRANSFERASE TYPE 11 DOMAIN-CONTAINING PROTEIN"/>
    <property type="match status" value="1"/>
</dbReference>
<feature type="domain" description="Methyltransferase" evidence="3">
    <location>
        <begin position="46"/>
        <end position="139"/>
    </location>
</feature>
<name>A0A511TE60_MYXFU</name>